<evidence type="ECO:0000313" key="3">
    <source>
        <dbReference type="EMBL" id="KAK7361983.1"/>
    </source>
</evidence>
<dbReference type="Proteomes" id="UP001367508">
    <property type="component" value="Unassembled WGS sequence"/>
</dbReference>
<evidence type="ECO:0000313" key="4">
    <source>
        <dbReference type="Proteomes" id="UP001367508"/>
    </source>
</evidence>
<dbReference type="EMBL" id="JAYMYQ010000001">
    <property type="protein sequence ID" value="KAK7361983.1"/>
    <property type="molecule type" value="Genomic_DNA"/>
</dbReference>
<keyword evidence="1" id="KW-0472">Membrane</keyword>
<organism evidence="3 4">
    <name type="scientific">Canavalia gladiata</name>
    <name type="common">Sword bean</name>
    <name type="synonym">Dolichos gladiatus</name>
    <dbReference type="NCBI Taxonomy" id="3824"/>
    <lineage>
        <taxon>Eukaryota</taxon>
        <taxon>Viridiplantae</taxon>
        <taxon>Streptophyta</taxon>
        <taxon>Embryophyta</taxon>
        <taxon>Tracheophyta</taxon>
        <taxon>Spermatophyta</taxon>
        <taxon>Magnoliopsida</taxon>
        <taxon>eudicotyledons</taxon>
        <taxon>Gunneridae</taxon>
        <taxon>Pentapetalae</taxon>
        <taxon>rosids</taxon>
        <taxon>fabids</taxon>
        <taxon>Fabales</taxon>
        <taxon>Fabaceae</taxon>
        <taxon>Papilionoideae</taxon>
        <taxon>50 kb inversion clade</taxon>
        <taxon>NPAAA clade</taxon>
        <taxon>indigoferoid/millettioid clade</taxon>
        <taxon>Phaseoleae</taxon>
        <taxon>Canavalia</taxon>
    </lineage>
</organism>
<accession>A0AAN9RCU5</accession>
<keyword evidence="1" id="KW-1133">Transmembrane helix</keyword>
<keyword evidence="2" id="KW-0732">Signal</keyword>
<name>A0AAN9RCU5_CANGL</name>
<protein>
    <submittedName>
        <fullName evidence="3">Uncharacterized protein</fullName>
    </submittedName>
</protein>
<keyword evidence="1" id="KW-0812">Transmembrane</keyword>
<evidence type="ECO:0000256" key="2">
    <source>
        <dbReference type="SAM" id="SignalP"/>
    </source>
</evidence>
<feature type="chain" id="PRO_5042983975" evidence="2">
    <location>
        <begin position="19"/>
        <end position="263"/>
    </location>
</feature>
<gene>
    <name evidence="3" type="ORF">VNO77_04080</name>
</gene>
<feature type="signal peptide" evidence="2">
    <location>
        <begin position="1"/>
        <end position="18"/>
    </location>
</feature>
<feature type="transmembrane region" description="Helical" evidence="1">
    <location>
        <begin position="34"/>
        <end position="55"/>
    </location>
</feature>
<proteinExistence type="predicted"/>
<comment type="caution">
    <text evidence="3">The sequence shown here is derived from an EMBL/GenBank/DDBJ whole genome shotgun (WGS) entry which is preliminary data.</text>
</comment>
<sequence length="263" mass="29916">MLFSVVIGTLSVLLMTLGCLHEKNFEELIEYFHFGLWWVALGVASSIGLGSGGGYSMGFGNGYMRASFLLYLQGSTLVWEQSGCHGRTLFIISVCNNQLLDWIENEFIRVLDHIPGFASVWPKVTANLRAMKDKYLKAPHPVLSNKQGKRWDFSFASLWNIVVRLMLMKFFVKIVNATAQSSSWDKPYERSHAFRPCRPHIKGLVKALREPLKSHVSHAHMGMWGPQKLLQIFLCLWIQKPDGLYLKWVILVNKMIGRGISSN</sequence>
<evidence type="ECO:0000256" key="1">
    <source>
        <dbReference type="SAM" id="Phobius"/>
    </source>
</evidence>
<keyword evidence="4" id="KW-1185">Reference proteome</keyword>
<dbReference type="AlphaFoldDB" id="A0AAN9RCU5"/>
<reference evidence="3 4" key="1">
    <citation type="submission" date="2024-01" db="EMBL/GenBank/DDBJ databases">
        <title>The genomes of 5 underutilized Papilionoideae crops provide insights into root nodulation and disease resistanc.</title>
        <authorList>
            <person name="Jiang F."/>
        </authorList>
    </citation>
    <scope>NUCLEOTIDE SEQUENCE [LARGE SCALE GENOMIC DNA]</scope>
    <source>
        <strain evidence="3">LVBAO_FW01</strain>
        <tissue evidence="3">Leaves</tissue>
    </source>
</reference>